<gene>
    <name evidence="8" type="ORF">SAMN06265370_10940</name>
</gene>
<evidence type="ECO:0000256" key="1">
    <source>
        <dbReference type="ARBA" id="ARBA00004651"/>
    </source>
</evidence>
<keyword evidence="5 6" id="KW-0472">Membrane</keyword>
<evidence type="ECO:0000313" key="9">
    <source>
        <dbReference type="Proteomes" id="UP000198417"/>
    </source>
</evidence>
<evidence type="ECO:0000256" key="5">
    <source>
        <dbReference type="ARBA" id="ARBA00023136"/>
    </source>
</evidence>
<feature type="domain" description="VTT" evidence="7">
    <location>
        <begin position="30"/>
        <end position="156"/>
    </location>
</feature>
<name>A0A238X4T4_9RHOB</name>
<dbReference type="RefSeq" id="WP_089270630.1">
    <property type="nucleotide sequence ID" value="NZ_FZNN01000009.1"/>
</dbReference>
<evidence type="ECO:0000259" key="7">
    <source>
        <dbReference type="Pfam" id="PF09335"/>
    </source>
</evidence>
<dbReference type="EMBL" id="FZNN01000009">
    <property type="protein sequence ID" value="SNR53588.1"/>
    <property type="molecule type" value="Genomic_DNA"/>
</dbReference>
<protein>
    <submittedName>
        <fullName evidence="8">Membrane protein DedA, SNARE-associated domain</fullName>
    </submittedName>
</protein>
<organism evidence="8 9">
    <name type="scientific">Puniceibacterium sediminis</name>
    <dbReference type="NCBI Taxonomy" id="1608407"/>
    <lineage>
        <taxon>Bacteria</taxon>
        <taxon>Pseudomonadati</taxon>
        <taxon>Pseudomonadota</taxon>
        <taxon>Alphaproteobacteria</taxon>
        <taxon>Rhodobacterales</taxon>
        <taxon>Paracoccaceae</taxon>
        <taxon>Puniceibacterium</taxon>
    </lineage>
</organism>
<reference evidence="8 9" key="1">
    <citation type="submission" date="2017-06" db="EMBL/GenBank/DDBJ databases">
        <authorList>
            <person name="Kim H.J."/>
            <person name="Triplett B.A."/>
        </authorList>
    </citation>
    <scope>NUCLEOTIDE SEQUENCE [LARGE SCALE GENOMIC DNA]</scope>
    <source>
        <strain evidence="8 9">DSM 29052</strain>
    </source>
</reference>
<evidence type="ECO:0000256" key="6">
    <source>
        <dbReference type="SAM" id="Phobius"/>
    </source>
</evidence>
<proteinExistence type="predicted"/>
<keyword evidence="2" id="KW-1003">Cell membrane</keyword>
<keyword evidence="4 6" id="KW-1133">Transmembrane helix</keyword>
<feature type="transmembrane region" description="Helical" evidence="6">
    <location>
        <begin position="172"/>
        <end position="190"/>
    </location>
</feature>
<comment type="subcellular location">
    <subcellularLocation>
        <location evidence="1">Cell membrane</location>
        <topology evidence="1">Multi-pass membrane protein</topology>
    </subcellularLocation>
</comment>
<evidence type="ECO:0000313" key="8">
    <source>
        <dbReference type="EMBL" id="SNR53588.1"/>
    </source>
</evidence>
<feature type="transmembrane region" description="Helical" evidence="6">
    <location>
        <begin position="12"/>
        <end position="36"/>
    </location>
</feature>
<evidence type="ECO:0000256" key="2">
    <source>
        <dbReference type="ARBA" id="ARBA00022475"/>
    </source>
</evidence>
<feature type="transmembrane region" description="Helical" evidence="6">
    <location>
        <begin position="103"/>
        <end position="124"/>
    </location>
</feature>
<accession>A0A238X4T4</accession>
<dbReference type="InterPro" id="IPR032816">
    <property type="entry name" value="VTT_dom"/>
</dbReference>
<dbReference type="InterPro" id="IPR051311">
    <property type="entry name" value="DedA_domain"/>
</dbReference>
<dbReference type="OrthoDB" id="9782291at2"/>
<evidence type="ECO:0000256" key="4">
    <source>
        <dbReference type="ARBA" id="ARBA00022989"/>
    </source>
</evidence>
<dbReference type="PANTHER" id="PTHR42709">
    <property type="entry name" value="ALKALINE PHOSPHATASE LIKE PROTEIN"/>
    <property type="match status" value="1"/>
</dbReference>
<dbReference type="PANTHER" id="PTHR42709:SF6">
    <property type="entry name" value="UNDECAPRENYL PHOSPHATE TRANSPORTER A"/>
    <property type="match status" value="1"/>
</dbReference>
<feature type="transmembrane region" description="Helical" evidence="6">
    <location>
        <begin position="136"/>
        <end position="160"/>
    </location>
</feature>
<dbReference type="Proteomes" id="UP000198417">
    <property type="component" value="Unassembled WGS sequence"/>
</dbReference>
<evidence type="ECO:0000256" key="3">
    <source>
        <dbReference type="ARBA" id="ARBA00022692"/>
    </source>
</evidence>
<dbReference type="Pfam" id="PF09335">
    <property type="entry name" value="VTT_dom"/>
    <property type="match status" value="1"/>
</dbReference>
<dbReference type="GO" id="GO:0005886">
    <property type="term" value="C:plasma membrane"/>
    <property type="evidence" value="ECO:0007669"/>
    <property type="project" value="UniProtKB-SubCell"/>
</dbReference>
<dbReference type="AlphaFoldDB" id="A0A238X4T4"/>
<sequence length="200" mass="21439">MTEVLFGFLASYGLPIIALAAYFSCLAVPIPTFAVMLAGGAFAASSDLVLWQVFCTAYVAAILGDQTGFHIGRWAGPPVIAAIERNPKRAVHIARAQSAVAQWGGIGVFFSTWLFAALGPWVNLMAGAARMSWLRFTAWDAAGEAVWVTVYVSLGYLFGSRLGELTDLVSDWSGFITFSAISAGLGVFLLRKVFNRMKSA</sequence>
<keyword evidence="9" id="KW-1185">Reference proteome</keyword>
<keyword evidence="3 6" id="KW-0812">Transmembrane</keyword>